<feature type="domain" description="DAC" evidence="11">
    <location>
        <begin position="84"/>
        <end position="251"/>
    </location>
</feature>
<comment type="catalytic activity">
    <reaction evidence="1 10">
        <text>2 ATP = 3',3'-c-di-AMP + 2 diphosphate</text>
        <dbReference type="Rhea" id="RHEA:35655"/>
        <dbReference type="ChEBI" id="CHEBI:30616"/>
        <dbReference type="ChEBI" id="CHEBI:33019"/>
        <dbReference type="ChEBI" id="CHEBI:71500"/>
        <dbReference type="EC" id="2.7.7.85"/>
    </reaction>
</comment>
<evidence type="ECO:0000256" key="5">
    <source>
        <dbReference type="ARBA" id="ARBA00022695"/>
    </source>
</evidence>
<evidence type="ECO:0000256" key="9">
    <source>
        <dbReference type="ARBA" id="ARBA00023136"/>
    </source>
</evidence>
<gene>
    <name evidence="10" type="primary">dacA</name>
    <name evidence="12" type="ORF">AO498_06885</name>
</gene>
<dbReference type="InterPro" id="IPR036888">
    <property type="entry name" value="DNA_integrity_DisA_N_sf"/>
</dbReference>
<keyword evidence="6 10" id="KW-0547">Nucleotide-binding</keyword>
<protein>
    <recommendedName>
        <fullName evidence="10">Diadenylate cyclase</fullName>
        <shortName evidence="10">DAC</shortName>
        <ecNumber evidence="10">2.7.7.85</ecNumber>
    </recommendedName>
    <alternativeName>
        <fullName evidence="10">Cyclic-di-AMP synthase</fullName>
        <shortName evidence="10">c-di-AMP synthase</shortName>
    </alternativeName>
</protein>
<dbReference type="InterPro" id="IPR034701">
    <property type="entry name" value="CdaA"/>
</dbReference>
<dbReference type="Pfam" id="PF02457">
    <property type="entry name" value="DAC"/>
    <property type="match status" value="1"/>
</dbReference>
<comment type="similarity">
    <text evidence="10">Belongs to the adenylate cyclase family. DacA/CdaA subfamily.</text>
</comment>
<accession>A0A142ELX8</accession>
<dbReference type="HAMAP" id="MF_01499">
    <property type="entry name" value="DacA"/>
    <property type="match status" value="1"/>
</dbReference>
<dbReference type="Gene3D" id="3.40.1700.10">
    <property type="entry name" value="DNA integrity scanning protein, DisA, N-terminal domain"/>
    <property type="match status" value="1"/>
</dbReference>
<dbReference type="STRING" id="1727163.AO498_06885"/>
<evidence type="ECO:0000313" key="13">
    <source>
        <dbReference type="Proteomes" id="UP000073816"/>
    </source>
</evidence>
<keyword evidence="7 10" id="KW-0067">ATP-binding</keyword>
<dbReference type="GO" id="GO:0006171">
    <property type="term" value="P:cAMP biosynthetic process"/>
    <property type="evidence" value="ECO:0007669"/>
    <property type="project" value="InterPro"/>
</dbReference>
<evidence type="ECO:0000256" key="7">
    <source>
        <dbReference type="ARBA" id="ARBA00022840"/>
    </source>
</evidence>
<dbReference type="RefSeq" id="WP_067545135.1">
    <property type="nucleotide sequence ID" value="NZ_CP012836.1"/>
</dbReference>
<dbReference type="InterPro" id="IPR003390">
    <property type="entry name" value="DNA_integrity_scan_DisA_N"/>
</dbReference>
<proteinExistence type="inferred from homology"/>
<keyword evidence="9 10" id="KW-0472">Membrane</keyword>
<dbReference type="PATRIC" id="fig|1727163.4.peg.1427"/>
<evidence type="ECO:0000259" key="11">
    <source>
        <dbReference type="PROSITE" id="PS51794"/>
    </source>
</evidence>
<dbReference type="PIRSF" id="PIRSF004793">
    <property type="entry name" value="UCP004793"/>
    <property type="match status" value="1"/>
</dbReference>
<reference evidence="13" key="1">
    <citation type="submission" date="2015-09" db="EMBL/GenBank/DDBJ databases">
        <title>Complete sequence of Algoriphagus sp. M8-2.</title>
        <authorList>
            <person name="Shintani M."/>
        </authorList>
    </citation>
    <scope>NUCLEOTIDE SEQUENCE [LARGE SCALE GENOMIC DNA]</scope>
    <source>
        <strain evidence="13">M8-2</strain>
    </source>
</reference>
<dbReference type="InterPro" id="IPR050338">
    <property type="entry name" value="DisA"/>
</dbReference>
<dbReference type="PANTHER" id="PTHR34185">
    <property type="entry name" value="DIADENYLATE CYCLASE"/>
    <property type="match status" value="1"/>
</dbReference>
<keyword evidence="4 10" id="KW-0812">Transmembrane</keyword>
<dbReference type="EC" id="2.7.7.85" evidence="10"/>
<dbReference type="GO" id="GO:0005524">
    <property type="term" value="F:ATP binding"/>
    <property type="evidence" value="ECO:0007669"/>
    <property type="project" value="UniProtKB-UniRule"/>
</dbReference>
<reference evidence="12 13" key="2">
    <citation type="journal article" date="2016" name="Genome Announc.">
        <title>Complete Genome Sequence of Algoriphagus sp. Strain M8-2, Isolated from a Brackish Lake.</title>
        <authorList>
            <person name="Muraguchi Y."/>
            <person name="Kushimoto K."/>
            <person name="Ohtsubo Y."/>
            <person name="Suzuki T."/>
            <person name="Dohra H."/>
            <person name="Kimbara K."/>
            <person name="Shintani M."/>
        </authorList>
    </citation>
    <scope>NUCLEOTIDE SEQUENCE [LARGE SCALE GENOMIC DNA]</scope>
    <source>
        <strain evidence="12 13">M8-2</strain>
    </source>
</reference>
<dbReference type="InterPro" id="IPR014046">
    <property type="entry name" value="C-di-AMP_synthase"/>
</dbReference>
<keyword evidence="3 10" id="KW-0808">Transferase</keyword>
<evidence type="ECO:0000256" key="1">
    <source>
        <dbReference type="ARBA" id="ARBA00000877"/>
    </source>
</evidence>
<comment type="function">
    <text evidence="10">Catalyzes the condensation of 2 ATP molecules into cyclic di-AMP (c-di-AMP), a second messenger used to regulate differing processes in different bacteria.</text>
</comment>
<comment type="subunit">
    <text evidence="10">Probably a homodimer.</text>
</comment>
<dbReference type="NCBIfam" id="TIGR00159">
    <property type="entry name" value="diadenylate cyclase CdaA"/>
    <property type="match status" value="1"/>
</dbReference>
<sequence>MSLLFKIGFLDISIVNMIDIALVAALLYQIYKLLKGSVAIKIFLGFLSIYLIYLLVRALRMELLSAILGQFMGVGVIAAIIIFAPEIRKFLLLVGRSSLLSNDNIWKDILFFWRKKENSAFNISPIIDAAKTLAGSNTGALMVISSSTELKFYAESGDILDAELSKRLLVSIFNKYSPLHDGAVIIHNGRIKAARCILPVTEREVPAQFGLRHRAGIGMSEATDALILVISEETGQISMAKNGKVLHNLSFQEVREIINDYLNNEDLDDRFEKLSEYDLNKKKKLAMTSKS</sequence>
<keyword evidence="5 10" id="KW-0548">Nucleotidyltransferase</keyword>
<evidence type="ECO:0000313" key="12">
    <source>
        <dbReference type="EMBL" id="AMQ56133.1"/>
    </source>
</evidence>
<keyword evidence="8 10" id="KW-1133">Transmembrane helix</keyword>
<evidence type="ECO:0000256" key="10">
    <source>
        <dbReference type="HAMAP-Rule" id="MF_01499"/>
    </source>
</evidence>
<organism evidence="12 13">
    <name type="scientific">Algoriphagus sanaruensis</name>
    <dbReference type="NCBI Taxonomy" id="1727163"/>
    <lineage>
        <taxon>Bacteria</taxon>
        <taxon>Pseudomonadati</taxon>
        <taxon>Bacteroidota</taxon>
        <taxon>Cytophagia</taxon>
        <taxon>Cytophagales</taxon>
        <taxon>Cyclobacteriaceae</taxon>
        <taxon>Algoriphagus</taxon>
    </lineage>
</organism>
<dbReference type="GO" id="GO:0106408">
    <property type="term" value="F:diadenylate cyclase activity"/>
    <property type="evidence" value="ECO:0007669"/>
    <property type="project" value="UniProtKB-EC"/>
</dbReference>
<evidence type="ECO:0000256" key="6">
    <source>
        <dbReference type="ARBA" id="ARBA00022741"/>
    </source>
</evidence>
<dbReference type="InterPro" id="IPR045585">
    <property type="entry name" value="CdaA_N"/>
</dbReference>
<evidence type="ECO:0000256" key="3">
    <source>
        <dbReference type="ARBA" id="ARBA00022679"/>
    </source>
</evidence>
<dbReference type="Proteomes" id="UP000073816">
    <property type="component" value="Chromosome"/>
</dbReference>
<dbReference type="PROSITE" id="PS51794">
    <property type="entry name" value="DAC"/>
    <property type="match status" value="1"/>
</dbReference>
<dbReference type="Pfam" id="PF19293">
    <property type="entry name" value="CdaA_N"/>
    <property type="match status" value="1"/>
</dbReference>
<evidence type="ECO:0000256" key="8">
    <source>
        <dbReference type="ARBA" id="ARBA00022989"/>
    </source>
</evidence>
<keyword evidence="13" id="KW-1185">Reference proteome</keyword>
<dbReference type="AlphaFoldDB" id="A0A142ELX8"/>
<dbReference type="OrthoDB" id="9807385at2"/>
<keyword evidence="2 10" id="KW-1003">Cell membrane</keyword>
<dbReference type="PANTHER" id="PTHR34185:SF1">
    <property type="entry name" value="DIADENYLATE CYCLASE"/>
    <property type="match status" value="1"/>
</dbReference>
<evidence type="ECO:0000256" key="4">
    <source>
        <dbReference type="ARBA" id="ARBA00022692"/>
    </source>
</evidence>
<evidence type="ECO:0000256" key="2">
    <source>
        <dbReference type="ARBA" id="ARBA00022475"/>
    </source>
</evidence>
<dbReference type="SUPFAM" id="SSF143597">
    <property type="entry name" value="YojJ-like"/>
    <property type="match status" value="1"/>
</dbReference>
<dbReference type="KEGG" id="alm:AO498_06885"/>
<name>A0A142ELX8_9BACT</name>
<dbReference type="GO" id="GO:0004016">
    <property type="term" value="F:adenylate cyclase activity"/>
    <property type="evidence" value="ECO:0007669"/>
    <property type="project" value="UniProtKB-UniRule"/>
</dbReference>
<dbReference type="EMBL" id="CP012836">
    <property type="protein sequence ID" value="AMQ56133.1"/>
    <property type="molecule type" value="Genomic_DNA"/>
</dbReference>